<accession>A0A5M1R9B2</accession>
<dbReference type="Pfam" id="PF20693">
    <property type="entry name" value="YobI-ATPase"/>
    <property type="match status" value="1"/>
</dbReference>
<gene>
    <name evidence="2" type="ORF">GCV55_03095</name>
</gene>
<reference evidence="2" key="1">
    <citation type="submission" date="2019-10" db="EMBL/GenBank/DDBJ databases">
        <authorList>
            <consortium name="GenomeTrakr: Next Generation Sequencing Network for Food Pathogen Tracability"/>
        </authorList>
    </citation>
    <scope>NUCLEOTIDE SEQUENCE</scope>
    <source>
        <strain evidence="2">CFSAN085181</strain>
    </source>
</reference>
<evidence type="ECO:0000313" key="2">
    <source>
        <dbReference type="EMBL" id="EDH0804458.1"/>
    </source>
</evidence>
<name>A0A5M1R9B2_LISMN</name>
<protein>
    <recommendedName>
        <fullName evidence="1">YobI-like P-loop NTPase domain-containing protein</fullName>
    </recommendedName>
</protein>
<proteinExistence type="predicted"/>
<feature type="domain" description="YobI-like P-loop NTPase" evidence="1">
    <location>
        <begin position="1"/>
        <end position="177"/>
    </location>
</feature>
<dbReference type="EMBL" id="AAMGHL010000001">
    <property type="protein sequence ID" value="EDH0804458.1"/>
    <property type="molecule type" value="Genomic_DNA"/>
</dbReference>
<dbReference type="AlphaFoldDB" id="A0A5M1R9B2"/>
<evidence type="ECO:0000259" key="1">
    <source>
        <dbReference type="Pfam" id="PF20693"/>
    </source>
</evidence>
<sequence>MYLLERKKKSLVLIIEDIDRHENLKIFQQLREVNNLLNGKNDKVSYKFIYAVGNTLFSEHSKKDKVNIREVYQSNFKSNVTKFFDFVVNVTPVMDNQNSYEFIKENFPQILSDDSVADEDLFMVSQYIDSPRVLIDVVNDYQIMKDMHVDKTEFNDLKLLYFAILKSKFYNFYDLIHEVFADFQSIANLYDRDEWYEEVERNRKDDFCSRTLLYVTKKGTHFRVEYQNLSNIWETINDAKNFYYVSQKYSNLEINSDYSYSKILLKDALEYFSDNQMEYIFSAEEYRKQKESNSVVSNKKISEIVSLYYTKNNSLLLKIIKDVENVRISNPNKPNFSIKEFLDIDYIQLGILENILDANDYNMYISNNYLEVNDAIFIKNFNLYNPKSSLYTLKLYNFKTILSKMKLEKISGANGLNVYLLQWVYIEHFNSDKAIALNINSVNNETFFQTFLEFDFENGMDKFHFISQNITKLVSEKTLLKLINWLDCNFDISNQGKIETLLDRVSLKNTISLIDTKYQEFIYLLLIELNIANMTESSTLNYILGRVKNGYRSLLNPILKKYEELIIDNEFDNNDWLNTFNDNIGSFDSLLNTESTDIIKRAYNLVDEIKVKELVNINNLDFLIFIYEGSLYDFSYENIVFIRKKFEKGIIDKYSSYSKYLIENNNKLIEFIKVNNELSLDLSDKWDEVFLFEWLRDCDENKFKGTIQFIIDFNPVVFPSLEELGLSFEKLKIIFENVSLYENSYKNISFMYEQIISEDETQVDFLSNILNTSKFNFDELNIDSDLFCQNEQLQLIIFDGALRNDNIKIETFEKYVEIYDNQLENIEKLAKGKISILFKKNKVCYNVNNILLCESEVLVYLFEEKKNKLFPELFNWETSQVIEILQKINCDDKQREFMFSLLSDARVQEKYSIDLIVNYLKVLDKGLEVSNFKIEVSNLLDKLQFKKTDANKIVELLSSDRGQRTIAIEFLDLANILRKKGVIKSCDESSNKLIIKTKNVIK</sequence>
<organism evidence="2">
    <name type="scientific">Listeria monocytogenes</name>
    <dbReference type="NCBI Taxonomy" id="1639"/>
    <lineage>
        <taxon>Bacteria</taxon>
        <taxon>Bacillati</taxon>
        <taxon>Bacillota</taxon>
        <taxon>Bacilli</taxon>
        <taxon>Bacillales</taxon>
        <taxon>Listeriaceae</taxon>
        <taxon>Listeria</taxon>
    </lineage>
</organism>
<dbReference type="InterPro" id="IPR048428">
    <property type="entry name" value="YobI-NTPase"/>
</dbReference>
<comment type="caution">
    <text evidence="2">The sequence shown here is derived from an EMBL/GenBank/DDBJ whole genome shotgun (WGS) entry which is preliminary data.</text>
</comment>